<evidence type="ECO:0000313" key="1">
    <source>
        <dbReference type="EMBL" id="CAL1370563.1"/>
    </source>
</evidence>
<sequence length="149" mass="16417">MVLLAGVYALNEITSLLKLAGSIWRRPPGLYWRDVLTILLQLLSYRWWGSRPCPPLKQAGLVVGAPLLLQLLASRWRGVAPCLPFRQAGLVVGHPLSSLSRAGRRFCSPTQPCSPTSLPKVAALVVGRDTYRFANPARPGVQFCRFLPN</sequence>
<protein>
    <submittedName>
        <fullName evidence="1">Uncharacterized protein</fullName>
    </submittedName>
</protein>
<dbReference type="EMBL" id="OZ034815">
    <property type="protein sequence ID" value="CAL1370563.1"/>
    <property type="molecule type" value="Genomic_DNA"/>
</dbReference>
<gene>
    <name evidence="1" type="ORF">LTRI10_LOCUS12680</name>
</gene>
<organism evidence="1 2">
    <name type="scientific">Linum trigynum</name>
    <dbReference type="NCBI Taxonomy" id="586398"/>
    <lineage>
        <taxon>Eukaryota</taxon>
        <taxon>Viridiplantae</taxon>
        <taxon>Streptophyta</taxon>
        <taxon>Embryophyta</taxon>
        <taxon>Tracheophyta</taxon>
        <taxon>Spermatophyta</taxon>
        <taxon>Magnoliopsida</taxon>
        <taxon>eudicotyledons</taxon>
        <taxon>Gunneridae</taxon>
        <taxon>Pentapetalae</taxon>
        <taxon>rosids</taxon>
        <taxon>fabids</taxon>
        <taxon>Malpighiales</taxon>
        <taxon>Linaceae</taxon>
        <taxon>Linum</taxon>
    </lineage>
</organism>
<keyword evidence="2" id="KW-1185">Reference proteome</keyword>
<accession>A0AAV2D9J7</accession>
<reference evidence="1 2" key="1">
    <citation type="submission" date="2024-04" db="EMBL/GenBank/DDBJ databases">
        <authorList>
            <person name="Fracassetti M."/>
        </authorList>
    </citation>
    <scope>NUCLEOTIDE SEQUENCE [LARGE SCALE GENOMIC DNA]</scope>
</reference>
<proteinExistence type="predicted"/>
<dbReference type="AlphaFoldDB" id="A0AAV2D9J7"/>
<name>A0AAV2D9J7_9ROSI</name>
<evidence type="ECO:0000313" key="2">
    <source>
        <dbReference type="Proteomes" id="UP001497516"/>
    </source>
</evidence>
<dbReference type="Proteomes" id="UP001497516">
    <property type="component" value="Chromosome 2"/>
</dbReference>